<keyword evidence="3" id="KW-0479">Metal-binding</keyword>
<sequence length="124" mass="13412">MIKFFKCSNNGLVIPICNCYTDATSLSDANEITPNSVEAATEKHLPVITCSGNTVTVNVGSVTHPMTEEHSITTVILETQKGGQYQILSHDVQPVVKFQVADGDKAIAAYAYCNLHGLWKADID</sequence>
<keyword evidence="2" id="KW-0813">Transport</keyword>
<name>A0A1M7MHK7_9FIRM</name>
<dbReference type="RefSeq" id="WP_073290272.1">
    <property type="nucleotide sequence ID" value="NZ_FRCP01000021.1"/>
</dbReference>
<evidence type="ECO:0000256" key="5">
    <source>
        <dbReference type="ARBA" id="ARBA00023004"/>
    </source>
</evidence>
<evidence type="ECO:0000313" key="7">
    <source>
        <dbReference type="EMBL" id="SHM89916.1"/>
    </source>
</evidence>
<keyword evidence="8" id="KW-1185">Reference proteome</keyword>
<gene>
    <name evidence="7" type="ORF">SAMN02746066_03796</name>
</gene>
<dbReference type="InterPro" id="IPR002742">
    <property type="entry name" value="Desulfoferrodoxin_Fe-bd_dom"/>
</dbReference>
<dbReference type="OrthoDB" id="9814936at2"/>
<comment type="similarity">
    <text evidence="1">Belongs to the desulfoferrodoxin family.</text>
</comment>
<evidence type="ECO:0000259" key="6">
    <source>
        <dbReference type="Pfam" id="PF01880"/>
    </source>
</evidence>
<protein>
    <submittedName>
        <fullName evidence="7">Superoxide reductase</fullName>
    </submittedName>
</protein>
<evidence type="ECO:0000256" key="3">
    <source>
        <dbReference type="ARBA" id="ARBA00022723"/>
    </source>
</evidence>
<dbReference type="AlphaFoldDB" id="A0A1M7MHK7"/>
<evidence type="ECO:0000256" key="2">
    <source>
        <dbReference type="ARBA" id="ARBA00022448"/>
    </source>
</evidence>
<dbReference type="EMBL" id="FRCP01000021">
    <property type="protein sequence ID" value="SHM89916.1"/>
    <property type="molecule type" value="Genomic_DNA"/>
</dbReference>
<reference evidence="7 8" key="1">
    <citation type="submission" date="2016-11" db="EMBL/GenBank/DDBJ databases">
        <authorList>
            <person name="Jaros S."/>
            <person name="Januszkiewicz K."/>
            <person name="Wedrychowicz H."/>
        </authorList>
    </citation>
    <scope>NUCLEOTIDE SEQUENCE [LARGE SCALE GENOMIC DNA]</scope>
    <source>
        <strain evidence="7 8">DSM 15930</strain>
    </source>
</reference>
<dbReference type="Pfam" id="PF01880">
    <property type="entry name" value="Desulfoferrodox"/>
    <property type="match status" value="1"/>
</dbReference>
<dbReference type="InterPro" id="IPR036073">
    <property type="entry name" value="Desulfoferrodoxin_Fe-bd_dom_sf"/>
</dbReference>
<dbReference type="Proteomes" id="UP000184038">
    <property type="component" value="Unassembled WGS sequence"/>
</dbReference>
<dbReference type="SUPFAM" id="SSF49367">
    <property type="entry name" value="Superoxide reductase-like"/>
    <property type="match status" value="1"/>
</dbReference>
<evidence type="ECO:0000256" key="1">
    <source>
        <dbReference type="ARBA" id="ARBA00005941"/>
    </source>
</evidence>
<evidence type="ECO:0000256" key="4">
    <source>
        <dbReference type="ARBA" id="ARBA00022982"/>
    </source>
</evidence>
<dbReference type="InterPro" id="IPR051233">
    <property type="entry name" value="Desulfoferrodoxin_SOR"/>
</dbReference>
<evidence type="ECO:0000313" key="8">
    <source>
        <dbReference type="Proteomes" id="UP000184038"/>
    </source>
</evidence>
<organism evidence="7 8">
    <name type="scientific">Anaerosporobacter mobilis DSM 15930</name>
    <dbReference type="NCBI Taxonomy" id="1120996"/>
    <lineage>
        <taxon>Bacteria</taxon>
        <taxon>Bacillati</taxon>
        <taxon>Bacillota</taxon>
        <taxon>Clostridia</taxon>
        <taxon>Lachnospirales</taxon>
        <taxon>Lachnospiraceae</taxon>
        <taxon>Anaerosporobacter</taxon>
    </lineage>
</organism>
<feature type="domain" description="Desulfoferrodoxin ferrous iron-binding" evidence="6">
    <location>
        <begin position="38"/>
        <end position="121"/>
    </location>
</feature>
<dbReference type="PANTHER" id="PTHR36541:SF1">
    <property type="entry name" value="SUPEROXIDE REDUCTASE-RELATED"/>
    <property type="match status" value="1"/>
</dbReference>
<dbReference type="PANTHER" id="PTHR36541">
    <property type="entry name" value="SUPEROXIDE REDUCTASE-RELATED"/>
    <property type="match status" value="1"/>
</dbReference>
<keyword evidence="5" id="KW-0408">Iron</keyword>
<dbReference type="STRING" id="1120996.SAMN02746066_03796"/>
<accession>A0A1M7MHK7</accession>
<dbReference type="Gene3D" id="2.60.40.730">
    <property type="entry name" value="SOR catalytic domain"/>
    <property type="match status" value="1"/>
</dbReference>
<proteinExistence type="inferred from homology"/>
<dbReference type="GO" id="GO:0016491">
    <property type="term" value="F:oxidoreductase activity"/>
    <property type="evidence" value="ECO:0007669"/>
    <property type="project" value="InterPro"/>
</dbReference>
<dbReference type="GO" id="GO:0005506">
    <property type="term" value="F:iron ion binding"/>
    <property type="evidence" value="ECO:0007669"/>
    <property type="project" value="InterPro"/>
</dbReference>
<keyword evidence="4" id="KW-0249">Electron transport</keyword>